<dbReference type="Gene3D" id="3.40.30.10">
    <property type="entry name" value="Glutaredoxin"/>
    <property type="match status" value="1"/>
</dbReference>
<dbReference type="InterPro" id="IPR012336">
    <property type="entry name" value="Thioredoxin-like_fold"/>
</dbReference>
<evidence type="ECO:0000256" key="7">
    <source>
        <dbReference type="RuleBase" id="RU364038"/>
    </source>
</evidence>
<evidence type="ECO:0000256" key="6">
    <source>
        <dbReference type="ARBA" id="ARBA00023284"/>
    </source>
</evidence>
<evidence type="ECO:0000256" key="3">
    <source>
        <dbReference type="ARBA" id="ARBA00022729"/>
    </source>
</evidence>
<keyword evidence="6 7" id="KW-0676">Redox-active center</keyword>
<comment type="caution">
    <text evidence="10">The sequence shown here is derived from an EMBL/GenBank/DDBJ whole genome shotgun (WGS) entry which is preliminary data.</text>
</comment>
<dbReference type="Pfam" id="PF13098">
    <property type="entry name" value="Thioredoxin_2"/>
    <property type="match status" value="1"/>
</dbReference>
<dbReference type="InterPro" id="IPR009094">
    <property type="entry name" value="DiS-bond_isomerase_DsbC/G_N_sf"/>
</dbReference>
<dbReference type="PROSITE" id="PS00194">
    <property type="entry name" value="THIOREDOXIN_1"/>
    <property type="match status" value="1"/>
</dbReference>
<dbReference type="InterPro" id="IPR017937">
    <property type="entry name" value="Thioredoxin_CS"/>
</dbReference>
<dbReference type="EMBL" id="JACOGG010000014">
    <property type="protein sequence ID" value="MBC3936332.1"/>
    <property type="molecule type" value="Genomic_DNA"/>
</dbReference>
<dbReference type="Pfam" id="PF10411">
    <property type="entry name" value="DsbC_N"/>
    <property type="match status" value="1"/>
</dbReference>
<evidence type="ECO:0000259" key="9">
    <source>
        <dbReference type="Pfam" id="PF13098"/>
    </source>
</evidence>
<dbReference type="PANTHER" id="PTHR35272:SF3">
    <property type="entry name" value="THIOL:DISULFIDE INTERCHANGE PROTEIN DSBC"/>
    <property type="match status" value="1"/>
</dbReference>
<comment type="similarity">
    <text evidence="2 7">Belongs to the thioredoxin family. DsbC subfamily.</text>
</comment>
<dbReference type="AlphaFoldDB" id="A0A923I3B1"/>
<dbReference type="InterPro" id="IPR036249">
    <property type="entry name" value="Thioredoxin-like_sf"/>
</dbReference>
<dbReference type="RefSeq" id="WP_186881891.1">
    <property type="nucleotide sequence ID" value="NZ_JACOGG010000014.1"/>
</dbReference>
<accession>A0A923I3B1</accession>
<dbReference type="Proteomes" id="UP000612361">
    <property type="component" value="Unassembled WGS sequence"/>
</dbReference>
<proteinExistence type="inferred from homology"/>
<feature type="domain" description="Thioredoxin-like fold" evidence="9">
    <location>
        <begin position="115"/>
        <end position="236"/>
    </location>
</feature>
<dbReference type="GO" id="GO:0042597">
    <property type="term" value="C:periplasmic space"/>
    <property type="evidence" value="ECO:0007669"/>
    <property type="project" value="UniProtKB-SubCell"/>
</dbReference>
<keyword evidence="11" id="KW-1185">Reference proteome</keyword>
<keyword evidence="5" id="KW-1015">Disulfide bond</keyword>
<dbReference type="CDD" id="cd03020">
    <property type="entry name" value="DsbA_DsbC_DsbG"/>
    <property type="match status" value="1"/>
</dbReference>
<keyword evidence="4 7" id="KW-0574">Periplasm</keyword>
<evidence type="ECO:0000313" key="11">
    <source>
        <dbReference type="Proteomes" id="UP000612361"/>
    </source>
</evidence>
<name>A0A923I3B1_9BURK</name>
<evidence type="ECO:0000256" key="2">
    <source>
        <dbReference type="ARBA" id="ARBA00009813"/>
    </source>
</evidence>
<evidence type="ECO:0000256" key="4">
    <source>
        <dbReference type="ARBA" id="ARBA00022764"/>
    </source>
</evidence>
<dbReference type="SUPFAM" id="SSF52833">
    <property type="entry name" value="Thioredoxin-like"/>
    <property type="match status" value="1"/>
</dbReference>
<reference evidence="10" key="1">
    <citation type="submission" date="2020-08" db="EMBL/GenBank/DDBJ databases">
        <title>Novel species isolated from subtropical streams in China.</title>
        <authorList>
            <person name="Lu H."/>
        </authorList>
    </citation>
    <scope>NUCLEOTIDE SEQUENCE</scope>
    <source>
        <strain evidence="10">CY7W</strain>
    </source>
</reference>
<evidence type="ECO:0000256" key="1">
    <source>
        <dbReference type="ARBA" id="ARBA00004418"/>
    </source>
</evidence>
<dbReference type="InterPro" id="IPR018950">
    <property type="entry name" value="DiS-bond_isomerase_DsbC/G_N"/>
</dbReference>
<feature type="signal peptide" evidence="7">
    <location>
        <begin position="1"/>
        <end position="24"/>
    </location>
</feature>
<comment type="subcellular location">
    <subcellularLocation>
        <location evidence="1 7">Periplasm</location>
    </subcellularLocation>
</comment>
<dbReference type="InterPro" id="IPR051470">
    <property type="entry name" value="Thiol:disulfide_interchange"/>
</dbReference>
<dbReference type="InterPro" id="IPR033954">
    <property type="entry name" value="DiS-bond_Isoase_DsbC/G"/>
</dbReference>
<comment type="function">
    <text evidence="7">Required for disulfide bond formation in some periplasmic proteins. Acts by transferring its disulfide bond to other proteins and is reduced in the process.</text>
</comment>
<sequence>MKLKFVAIAAVSLLSGLISIQVAAQTPQETAVKKLVEPRLGEGVKVDSVLKTPYSGLYEVRVGSDVIYTDEKAQFLFVGNVIDAKTSTNYTRARVEELSKIKFSDLPLELALKMVKGDGKRVIAVFEDPNCGYCKQFRKTLAGMDNITVYTFMYNILSDDSTAKSKNIWCSSDRNKAWDDWMVHGKSASTAPANCLTPHDKVLALGQKLRVTGTPAIFFSDGTRIPGAVNAKGLEEKFASIAGGKAN</sequence>
<keyword evidence="3 7" id="KW-0732">Signal</keyword>
<evidence type="ECO:0000259" key="8">
    <source>
        <dbReference type="Pfam" id="PF10411"/>
    </source>
</evidence>
<protein>
    <recommendedName>
        <fullName evidence="7">Thiol:disulfide interchange protein</fullName>
    </recommendedName>
</protein>
<gene>
    <name evidence="10" type="ORF">H8K47_13245</name>
</gene>
<evidence type="ECO:0000256" key="5">
    <source>
        <dbReference type="ARBA" id="ARBA00023157"/>
    </source>
</evidence>
<feature type="chain" id="PRO_5038156968" description="Thiol:disulfide interchange protein" evidence="7">
    <location>
        <begin position="25"/>
        <end position="247"/>
    </location>
</feature>
<organism evidence="10 11">
    <name type="scientific">Undibacterium rugosum</name>
    <dbReference type="NCBI Taxonomy" id="2762291"/>
    <lineage>
        <taxon>Bacteria</taxon>
        <taxon>Pseudomonadati</taxon>
        <taxon>Pseudomonadota</taxon>
        <taxon>Betaproteobacteria</taxon>
        <taxon>Burkholderiales</taxon>
        <taxon>Oxalobacteraceae</taxon>
        <taxon>Undibacterium</taxon>
    </lineage>
</organism>
<dbReference type="Gene3D" id="3.10.450.70">
    <property type="entry name" value="Disulphide bond isomerase, DsbC/G, N-terminal"/>
    <property type="match status" value="1"/>
</dbReference>
<feature type="domain" description="Disulphide bond isomerase DsbC/G N-terminal" evidence="8">
    <location>
        <begin position="24"/>
        <end position="91"/>
    </location>
</feature>
<evidence type="ECO:0000313" key="10">
    <source>
        <dbReference type="EMBL" id="MBC3936332.1"/>
    </source>
</evidence>
<dbReference type="PANTHER" id="PTHR35272">
    <property type="entry name" value="THIOL:DISULFIDE INTERCHANGE PROTEIN DSBC-RELATED"/>
    <property type="match status" value="1"/>
</dbReference>
<dbReference type="SUPFAM" id="SSF54423">
    <property type="entry name" value="DsbC/DsbG N-terminal domain-like"/>
    <property type="match status" value="1"/>
</dbReference>